<organism evidence="2 3">
    <name type="scientific">Pseudomonas putida</name>
    <name type="common">Arthrobacter siderocapsulatus</name>
    <dbReference type="NCBI Taxonomy" id="303"/>
    <lineage>
        <taxon>Bacteria</taxon>
        <taxon>Pseudomonadati</taxon>
        <taxon>Pseudomonadota</taxon>
        <taxon>Gammaproteobacteria</taxon>
        <taxon>Pseudomonadales</taxon>
        <taxon>Pseudomonadaceae</taxon>
        <taxon>Pseudomonas</taxon>
    </lineage>
</organism>
<accession>A0A2S3WE76</accession>
<evidence type="ECO:0000313" key="2">
    <source>
        <dbReference type="EMBL" id="POF89274.1"/>
    </source>
</evidence>
<dbReference type="AlphaFoldDB" id="A0A2S3WE76"/>
<feature type="domain" description="Carrier" evidence="1">
    <location>
        <begin position="1"/>
        <end position="84"/>
    </location>
</feature>
<proteinExistence type="predicted"/>
<dbReference type="Gene3D" id="1.10.1200.10">
    <property type="entry name" value="ACP-like"/>
    <property type="match status" value="1"/>
</dbReference>
<dbReference type="InterPro" id="IPR009081">
    <property type="entry name" value="PP-bd_ACP"/>
</dbReference>
<sequence>MNTPSIELQIRQTLAQLLGPEVLGIDSQASFRDFLGERFDSLMAVEVITAVEDRFSIEVDYLSDDVRFWFETLDKMQRFVAQKVEDQLTLQAAE</sequence>
<dbReference type="InterPro" id="IPR036736">
    <property type="entry name" value="ACP-like_sf"/>
</dbReference>
<gene>
    <name evidence="2" type="ORF">BGP80_15410</name>
</gene>
<reference evidence="2 3" key="2">
    <citation type="submission" date="2018-03" db="EMBL/GenBank/DDBJ databases">
        <title>Draft genome of Pseudomonas putida strain KT-27.</title>
        <authorList>
            <person name="Yoshizawa S."/>
            <person name="Khan N.H."/>
            <person name="Nishimura M."/>
            <person name="Chiura H.X."/>
            <person name="Ogura Y."/>
            <person name="Hayashi T."/>
            <person name="Kogure K."/>
        </authorList>
    </citation>
    <scope>NUCLEOTIDE SEQUENCE [LARGE SCALE GENOMIC DNA]</scope>
    <source>
        <strain evidence="2 3">KT-27</strain>
    </source>
</reference>
<reference evidence="2 3" key="1">
    <citation type="submission" date="2016-08" db="EMBL/GenBank/DDBJ databases">
        <authorList>
            <person name="Seilhamer J.J."/>
        </authorList>
    </citation>
    <scope>NUCLEOTIDE SEQUENCE [LARGE SCALE GENOMIC DNA]</scope>
    <source>
        <strain evidence="2 3">KT-27</strain>
    </source>
</reference>
<dbReference type="Pfam" id="PF00550">
    <property type="entry name" value="PP-binding"/>
    <property type="match status" value="1"/>
</dbReference>
<protein>
    <submittedName>
        <fullName evidence="2">Acyl carrier protein</fullName>
    </submittedName>
</protein>
<dbReference type="Proteomes" id="UP000237194">
    <property type="component" value="Unassembled WGS sequence"/>
</dbReference>
<dbReference type="EMBL" id="MIND01000018">
    <property type="protein sequence ID" value="POF89274.1"/>
    <property type="molecule type" value="Genomic_DNA"/>
</dbReference>
<dbReference type="SUPFAM" id="SSF47336">
    <property type="entry name" value="ACP-like"/>
    <property type="match status" value="1"/>
</dbReference>
<name>A0A2S3WE76_PSEPU</name>
<evidence type="ECO:0000259" key="1">
    <source>
        <dbReference type="PROSITE" id="PS50075"/>
    </source>
</evidence>
<comment type="caution">
    <text evidence="2">The sequence shown here is derived from an EMBL/GenBank/DDBJ whole genome shotgun (WGS) entry which is preliminary data.</text>
</comment>
<dbReference type="RefSeq" id="WP_103437340.1">
    <property type="nucleotide sequence ID" value="NZ_MIND01000018.1"/>
</dbReference>
<dbReference type="PROSITE" id="PS50075">
    <property type="entry name" value="CARRIER"/>
    <property type="match status" value="1"/>
</dbReference>
<evidence type="ECO:0000313" key="3">
    <source>
        <dbReference type="Proteomes" id="UP000237194"/>
    </source>
</evidence>